<name>A0A840MPH7_9PROT</name>
<dbReference type="InterPro" id="IPR011041">
    <property type="entry name" value="Quinoprot_gluc/sorb_DH_b-prop"/>
</dbReference>
<comment type="caution">
    <text evidence="2">The sequence shown here is derived from an EMBL/GenBank/DDBJ whole genome shotgun (WGS) entry which is preliminary data.</text>
</comment>
<feature type="domain" description="Glucose/Sorbosone dehydrogenase" evidence="1">
    <location>
        <begin position="138"/>
        <end position="469"/>
    </location>
</feature>
<organism evidence="2 3">
    <name type="scientific">Chitinivorax tropicus</name>
    <dbReference type="NCBI Taxonomy" id="714531"/>
    <lineage>
        <taxon>Bacteria</taxon>
        <taxon>Pseudomonadati</taxon>
        <taxon>Pseudomonadota</taxon>
        <taxon>Betaproteobacteria</taxon>
        <taxon>Chitinivorax</taxon>
    </lineage>
</organism>
<accession>A0A840MPH7</accession>
<evidence type="ECO:0000313" key="2">
    <source>
        <dbReference type="EMBL" id="MBB5020350.1"/>
    </source>
</evidence>
<keyword evidence="3" id="KW-1185">Reference proteome</keyword>
<dbReference type="AlphaFoldDB" id="A0A840MPH7"/>
<dbReference type="InterPro" id="IPR011042">
    <property type="entry name" value="6-blade_b-propeller_TolB-like"/>
</dbReference>
<dbReference type="RefSeq" id="WP_246491074.1">
    <property type="nucleotide sequence ID" value="NZ_JACHHY010000031.1"/>
</dbReference>
<protein>
    <recommendedName>
        <fullName evidence="1">Glucose/Sorbosone dehydrogenase domain-containing protein</fullName>
    </recommendedName>
</protein>
<dbReference type="Pfam" id="PF07995">
    <property type="entry name" value="GSDH"/>
    <property type="match status" value="1"/>
</dbReference>
<dbReference type="InterPro" id="IPR012938">
    <property type="entry name" value="Glc/Sorbosone_DH"/>
</dbReference>
<gene>
    <name evidence="2" type="ORF">HNQ59_003669</name>
</gene>
<proteinExistence type="predicted"/>
<dbReference type="PANTHER" id="PTHR19328:SF75">
    <property type="entry name" value="ALDOSE SUGAR DEHYDROGENASE YLII"/>
    <property type="match status" value="1"/>
</dbReference>
<sequence length="475" mass="50513">MRLVQYGIMLWMWVCISSCGGGGGGGGTVATTGSIRVVLTGLPDGALADVSLTAPGGATQPVQTTQTISNLSPGNYALAANAMMVANIQYLPQPTSQTISVVAGGHIEAVVRFQAANSLTLSLRKAMEGLDRPVYLTAPAGDSRLFIVEQGGLIRIIKNGVLLGVPFLDIQASVTSGGERGLLSMAFDPDFANTGQFYVYFTDLQGDIAIERYQVARDNADLAEIGSALRILSIKRDPAFTNHNGGLVLFGADGMLYVGTGDGGGAGDPAGHGQKLDTLLGKLLRIDVRNATVAEPYAIPPDNPFTLQAGKSPEIWAYGLRNPWRFAIDTADQLIFIADVGQHEREEVNVVTEGAAGLNYGWNITEGTRCYPNGDSCNTADQTLPVLEYDHGQGCSITGGLVYRGSKIPALQGHYFYSDFCRGWLKSFAYRDGVVEQITWPVENVGNIVSFGQDGQQELYVLSSKGGAIYQIVAN</sequence>
<evidence type="ECO:0000259" key="1">
    <source>
        <dbReference type="Pfam" id="PF07995"/>
    </source>
</evidence>
<dbReference type="Proteomes" id="UP000575898">
    <property type="component" value="Unassembled WGS sequence"/>
</dbReference>
<dbReference type="SUPFAM" id="SSF50952">
    <property type="entry name" value="Soluble quinoprotein glucose dehydrogenase"/>
    <property type="match status" value="1"/>
</dbReference>
<evidence type="ECO:0000313" key="3">
    <source>
        <dbReference type="Proteomes" id="UP000575898"/>
    </source>
</evidence>
<reference evidence="2 3" key="1">
    <citation type="submission" date="2020-08" db="EMBL/GenBank/DDBJ databases">
        <title>Genomic Encyclopedia of Type Strains, Phase IV (KMG-IV): sequencing the most valuable type-strain genomes for metagenomic binning, comparative biology and taxonomic classification.</title>
        <authorList>
            <person name="Goeker M."/>
        </authorList>
    </citation>
    <scope>NUCLEOTIDE SEQUENCE [LARGE SCALE GENOMIC DNA]</scope>
    <source>
        <strain evidence="2 3">DSM 27165</strain>
    </source>
</reference>
<dbReference type="Gene3D" id="2.120.10.30">
    <property type="entry name" value="TolB, C-terminal domain"/>
    <property type="match status" value="1"/>
</dbReference>
<dbReference type="PANTHER" id="PTHR19328">
    <property type="entry name" value="HEDGEHOG-INTERACTING PROTEIN"/>
    <property type="match status" value="1"/>
</dbReference>
<dbReference type="EMBL" id="JACHHY010000031">
    <property type="protein sequence ID" value="MBB5020350.1"/>
    <property type="molecule type" value="Genomic_DNA"/>
</dbReference>